<evidence type="ECO:0000313" key="2">
    <source>
        <dbReference type="EnsemblPlants" id="PNT74838"/>
    </source>
</evidence>
<dbReference type="AlphaFoldDB" id="A0A2K2DKN6"/>
<reference evidence="1" key="2">
    <citation type="submission" date="2017-06" db="EMBL/GenBank/DDBJ databases">
        <title>WGS assembly of Brachypodium distachyon.</title>
        <authorList>
            <consortium name="The International Brachypodium Initiative"/>
            <person name="Lucas S."/>
            <person name="Harmon-Smith M."/>
            <person name="Lail K."/>
            <person name="Tice H."/>
            <person name="Grimwood J."/>
            <person name="Bruce D."/>
            <person name="Barry K."/>
            <person name="Shu S."/>
            <person name="Lindquist E."/>
            <person name="Wang M."/>
            <person name="Pitluck S."/>
            <person name="Vogel J.P."/>
            <person name="Garvin D.F."/>
            <person name="Mockler T.C."/>
            <person name="Schmutz J."/>
            <person name="Rokhsar D."/>
            <person name="Bevan M.W."/>
        </authorList>
    </citation>
    <scope>NUCLEOTIDE SEQUENCE</scope>
    <source>
        <strain evidence="1">Bd21</strain>
    </source>
</reference>
<dbReference type="OrthoDB" id="694018at2759"/>
<dbReference type="Gene3D" id="3.60.10.10">
    <property type="entry name" value="Endonuclease/exonuclease/phosphatase"/>
    <property type="match status" value="1"/>
</dbReference>
<dbReference type="EMBL" id="CM000880">
    <property type="protein sequence ID" value="PNT74838.1"/>
    <property type="molecule type" value="Genomic_DNA"/>
</dbReference>
<organism evidence="1">
    <name type="scientific">Brachypodium distachyon</name>
    <name type="common">Purple false brome</name>
    <name type="synonym">Trachynia distachya</name>
    <dbReference type="NCBI Taxonomy" id="15368"/>
    <lineage>
        <taxon>Eukaryota</taxon>
        <taxon>Viridiplantae</taxon>
        <taxon>Streptophyta</taxon>
        <taxon>Embryophyta</taxon>
        <taxon>Tracheophyta</taxon>
        <taxon>Spermatophyta</taxon>
        <taxon>Magnoliopsida</taxon>
        <taxon>Liliopsida</taxon>
        <taxon>Poales</taxon>
        <taxon>Poaceae</taxon>
        <taxon>BOP clade</taxon>
        <taxon>Pooideae</taxon>
        <taxon>Stipodae</taxon>
        <taxon>Brachypodieae</taxon>
        <taxon>Brachypodium</taxon>
    </lineage>
</organism>
<name>A0A2K2DKN6_BRADI</name>
<evidence type="ECO:0008006" key="4">
    <source>
        <dbReference type="Google" id="ProtNLM"/>
    </source>
</evidence>
<reference evidence="2" key="3">
    <citation type="submission" date="2018-08" db="UniProtKB">
        <authorList>
            <consortium name="EnsemblPlants"/>
        </authorList>
    </citation>
    <scope>IDENTIFICATION</scope>
    <source>
        <strain evidence="2">cv. Bd21</strain>
    </source>
</reference>
<keyword evidence="3" id="KW-1185">Reference proteome</keyword>
<dbReference type="InParanoid" id="A0A2K2DKN6"/>
<proteinExistence type="predicted"/>
<dbReference type="EnsemblPlants" id="PNT74838">
    <property type="protein sequence ID" value="PNT74838"/>
    <property type="gene ID" value="BRADI_1g22904v3"/>
</dbReference>
<evidence type="ECO:0000313" key="1">
    <source>
        <dbReference type="EMBL" id="PNT74838.1"/>
    </source>
</evidence>
<evidence type="ECO:0000313" key="3">
    <source>
        <dbReference type="Proteomes" id="UP000008810"/>
    </source>
</evidence>
<dbReference type="PANTHER" id="PTHR35218">
    <property type="entry name" value="RNASE H DOMAIN-CONTAINING PROTEIN"/>
    <property type="match status" value="1"/>
</dbReference>
<reference evidence="1 2" key="1">
    <citation type="journal article" date="2010" name="Nature">
        <title>Genome sequencing and analysis of the model grass Brachypodium distachyon.</title>
        <authorList>
            <consortium name="International Brachypodium Initiative"/>
        </authorList>
    </citation>
    <scope>NUCLEOTIDE SEQUENCE [LARGE SCALE GENOMIC DNA]</scope>
    <source>
        <strain evidence="1 2">Bd21</strain>
    </source>
</reference>
<dbReference type="SUPFAM" id="SSF56219">
    <property type="entry name" value="DNase I-like"/>
    <property type="match status" value="1"/>
</dbReference>
<dbReference type="InterPro" id="IPR036691">
    <property type="entry name" value="Endo/exonu/phosph_ase_sf"/>
</dbReference>
<accession>A0A2K2DKN6</accession>
<dbReference type="Gramene" id="PNT74838">
    <property type="protein sequence ID" value="PNT74838"/>
    <property type="gene ID" value="BRADI_1g22904v3"/>
</dbReference>
<protein>
    <recommendedName>
        <fullName evidence="4">Endonuclease/exonuclease/phosphatase domain-containing protein</fullName>
    </recommendedName>
</protein>
<gene>
    <name evidence="1" type="ORF">BRADI_1g22904v3</name>
</gene>
<dbReference type="PANTHER" id="PTHR35218:SF9">
    <property type="entry name" value="ENDONUCLEASE_EXONUCLEASE_PHOSPHATASE DOMAIN-CONTAINING PROTEIN"/>
    <property type="match status" value="1"/>
</dbReference>
<sequence>MNLLCWNCRGIGQPRTVQELLHLVKTHKPKIVFLSETRNKTSVIEGLRWRLGLKHMIAVPGEGKGGGLALFSDES</sequence>
<dbReference type="Proteomes" id="UP000008810">
    <property type="component" value="Chromosome 1"/>
</dbReference>